<dbReference type="AlphaFoldDB" id="A0A1E5XJP1"/>
<sequence>MWGVGSTSCLPAFAEDTPTETATDAKTSKAGLVDRVWTKADGDLPGVMKIFLSDGTLVQDSCWETHRLSAWELTSDSALKWNEDGMDINADIVSLTDAELVLSLKLGSDAVEEKYVTATVPYVCPDMPKG</sequence>
<keyword evidence="2" id="KW-1185">Reference proteome</keyword>
<name>A0A1E5XJP1_9HYPH</name>
<proteinExistence type="predicted"/>
<gene>
    <name evidence="1" type="ORF">VW23_002925</name>
</gene>
<comment type="caution">
    <text evidence="1">The sequence shown here is derived from an EMBL/GenBank/DDBJ whole genome shotgun (WGS) entry which is preliminary data.</text>
</comment>
<reference evidence="1 2" key="1">
    <citation type="journal article" date="2015" name="Genome Announc.">
        <title>Genome Assemblies of Three Soil-Associated Devosia species: D. insulae, D. limi, and D. soli.</title>
        <authorList>
            <person name="Hassan Y.I."/>
            <person name="Lepp D."/>
            <person name="Zhou T."/>
        </authorList>
    </citation>
    <scope>NUCLEOTIDE SEQUENCE [LARGE SCALE GENOMIC DNA]</scope>
    <source>
        <strain evidence="1 2">DS-56</strain>
    </source>
</reference>
<protein>
    <submittedName>
        <fullName evidence="1">Uncharacterized protein</fullName>
    </submittedName>
</protein>
<dbReference type="EMBL" id="LAJE02000354">
    <property type="protein sequence ID" value="OEO28826.1"/>
    <property type="molecule type" value="Genomic_DNA"/>
</dbReference>
<evidence type="ECO:0000313" key="1">
    <source>
        <dbReference type="EMBL" id="OEO28826.1"/>
    </source>
</evidence>
<accession>A0A1E5XJP1</accession>
<organism evidence="1 2">
    <name type="scientific">Devosia insulae DS-56</name>
    <dbReference type="NCBI Taxonomy" id="1116389"/>
    <lineage>
        <taxon>Bacteria</taxon>
        <taxon>Pseudomonadati</taxon>
        <taxon>Pseudomonadota</taxon>
        <taxon>Alphaproteobacteria</taxon>
        <taxon>Hyphomicrobiales</taxon>
        <taxon>Devosiaceae</taxon>
        <taxon>Devosia</taxon>
    </lineage>
</organism>
<evidence type="ECO:0000313" key="2">
    <source>
        <dbReference type="Proteomes" id="UP000095463"/>
    </source>
</evidence>
<dbReference type="Proteomes" id="UP000095463">
    <property type="component" value="Unassembled WGS sequence"/>
</dbReference>